<dbReference type="InterPro" id="IPR006260">
    <property type="entry name" value="TonB/TolA_C"/>
</dbReference>
<feature type="region of interest" description="Disordered" evidence="5">
    <location>
        <begin position="52"/>
        <end position="98"/>
    </location>
</feature>
<comment type="subcellular location">
    <subcellularLocation>
        <location evidence="1">Membrane</location>
        <topology evidence="1">Single-pass membrane protein</topology>
    </subcellularLocation>
</comment>
<accession>A0A1X9NBW0</accession>
<feature type="compositionally biased region" description="Basic and acidic residues" evidence="5">
    <location>
        <begin position="65"/>
        <end position="93"/>
    </location>
</feature>
<keyword evidence="2" id="KW-0812">Transmembrane</keyword>
<dbReference type="NCBIfam" id="TIGR01352">
    <property type="entry name" value="tonB_Cterm"/>
    <property type="match status" value="1"/>
</dbReference>
<reference evidence="6 7" key="1">
    <citation type="submission" date="2016-11" db="EMBL/GenBank/DDBJ databases">
        <title>Trade-off between light-utilization and light-protection in marine flavobacteria.</title>
        <authorList>
            <person name="Kumagai Y."/>
        </authorList>
    </citation>
    <scope>NUCLEOTIDE SEQUENCE [LARGE SCALE GENOMIC DNA]</scope>
    <source>
        <strain evidence="6 7">NBRC 107125</strain>
    </source>
</reference>
<evidence type="ECO:0000256" key="5">
    <source>
        <dbReference type="SAM" id="MobiDB-lite"/>
    </source>
</evidence>
<dbReference type="Proteomes" id="UP000193450">
    <property type="component" value="Chromosome"/>
</dbReference>
<evidence type="ECO:0000256" key="4">
    <source>
        <dbReference type="ARBA" id="ARBA00023136"/>
    </source>
</evidence>
<dbReference type="EMBL" id="CP019343">
    <property type="protein sequence ID" value="ARN75086.1"/>
    <property type="molecule type" value="Genomic_DNA"/>
</dbReference>
<evidence type="ECO:0000256" key="1">
    <source>
        <dbReference type="ARBA" id="ARBA00004167"/>
    </source>
</evidence>
<dbReference type="STRING" id="716816.BST96_13760"/>
<dbReference type="AlphaFoldDB" id="A0A1X9NBW0"/>
<protein>
    <recommendedName>
        <fullName evidence="8">Protein TolA</fullName>
    </recommendedName>
</protein>
<keyword evidence="4" id="KW-0472">Membrane</keyword>
<dbReference type="Gene3D" id="3.30.1150.10">
    <property type="match status" value="1"/>
</dbReference>
<dbReference type="RefSeq" id="WP_085759255.1">
    <property type="nucleotide sequence ID" value="NZ_CP019343.1"/>
</dbReference>
<keyword evidence="3" id="KW-1133">Transmembrane helix</keyword>
<organism evidence="6 7">
    <name type="scientific">Oceanicoccus sagamiensis</name>
    <dbReference type="NCBI Taxonomy" id="716816"/>
    <lineage>
        <taxon>Bacteria</taxon>
        <taxon>Pseudomonadati</taxon>
        <taxon>Pseudomonadota</taxon>
        <taxon>Gammaproteobacteria</taxon>
        <taxon>Cellvibrionales</taxon>
        <taxon>Spongiibacteraceae</taxon>
        <taxon>Oceanicoccus</taxon>
    </lineage>
</organism>
<feature type="compositionally biased region" description="Basic residues" evidence="5">
    <location>
        <begin position="53"/>
        <end position="64"/>
    </location>
</feature>
<sequence>MYKSLTLPLLITVFFHGVILAIILIDAPEGQPMVKRAATQYIPAELVTLEKPKAKKPVKPKKPTPKKDDSQAKKKAAEQKKKAEQQRQQEQAKLKKQQQQKALEAERLKQQEIEQVAEQERLQRQSEQELADAIAQENAQQQYLNDSELANSYIALITDRIQRNWDRPPSARNSMEAELVLRMVPTGEVVSVDIVRSSGNSAFDRSAETAVLKAERFPEVQKLPARVFEQYFRRLRLKFKPEDLRL</sequence>
<dbReference type="Pfam" id="PF13103">
    <property type="entry name" value="TonB_2"/>
    <property type="match status" value="1"/>
</dbReference>
<evidence type="ECO:0008006" key="8">
    <source>
        <dbReference type="Google" id="ProtNLM"/>
    </source>
</evidence>
<proteinExistence type="predicted"/>
<name>A0A1X9NBW0_9GAMM</name>
<evidence type="ECO:0000313" key="6">
    <source>
        <dbReference type="EMBL" id="ARN75086.1"/>
    </source>
</evidence>
<dbReference type="OrthoDB" id="9779830at2"/>
<evidence type="ECO:0000256" key="3">
    <source>
        <dbReference type="ARBA" id="ARBA00022989"/>
    </source>
</evidence>
<dbReference type="SUPFAM" id="SSF74653">
    <property type="entry name" value="TolA/TonB C-terminal domain"/>
    <property type="match status" value="1"/>
</dbReference>
<evidence type="ECO:0000313" key="7">
    <source>
        <dbReference type="Proteomes" id="UP000193450"/>
    </source>
</evidence>
<dbReference type="GO" id="GO:0016020">
    <property type="term" value="C:membrane"/>
    <property type="evidence" value="ECO:0007669"/>
    <property type="project" value="UniProtKB-SubCell"/>
</dbReference>
<dbReference type="KEGG" id="osg:BST96_13760"/>
<evidence type="ECO:0000256" key="2">
    <source>
        <dbReference type="ARBA" id="ARBA00022692"/>
    </source>
</evidence>
<keyword evidence="7" id="KW-1185">Reference proteome</keyword>
<gene>
    <name evidence="6" type="ORF">BST96_13760</name>
</gene>